<evidence type="ECO:0000313" key="3">
    <source>
        <dbReference type="RefSeq" id="XP_020112979.1"/>
    </source>
</evidence>
<dbReference type="GeneID" id="109727321"/>
<gene>
    <name evidence="3 4" type="primary">LOC109727321</name>
</gene>
<sequence length="303" mass="34687">MKFGIRDRYHCTRGGAHPDPNANHISEHFVSPTLPLLLNHKKTRPDLIAEYKQGPSYLSPLSLCNWETLNFSPSPLYALRETMTSLVSSHRQNLPLQIHESLIRTRSNKAQCVGCSNIKYHVGGFLFAKSRQLVSFRGRTERRRLVCARAVSDDAELNDDEDEGQEKGSEKEEMNLGLSREDLERIVGTDDSTFSGIDLATLIRKKYGRSYDVQLIKKEFLGRSLLAMNVMWKYMEQRSFPLTEEEYLLRLDDVANMLKCWGAVSHVRNSLAKLKERPRIGKAVSIFIDMDESGGRSSEWIYK</sequence>
<evidence type="ECO:0000256" key="1">
    <source>
        <dbReference type="SAM" id="MobiDB-lite"/>
    </source>
</evidence>
<dbReference type="AlphaFoldDB" id="A0A6P5H5H0"/>
<protein>
    <submittedName>
        <fullName evidence="3 4">Uncharacterized protein LOC109727321 isoform X1</fullName>
    </submittedName>
</protein>
<dbReference type="OrthoDB" id="5234at2759"/>
<proteinExistence type="predicted"/>
<reference evidence="3 4" key="2">
    <citation type="submission" date="2025-04" db="UniProtKB">
        <authorList>
            <consortium name="RefSeq"/>
        </authorList>
    </citation>
    <scope>IDENTIFICATION</scope>
    <source>
        <tissue evidence="3 4">Leaf</tissue>
    </source>
</reference>
<dbReference type="RefSeq" id="XP_020112979.1">
    <property type="nucleotide sequence ID" value="XM_020257390.1"/>
</dbReference>
<dbReference type="Pfam" id="PF11267">
    <property type="entry name" value="DUF3067"/>
    <property type="match status" value="1"/>
</dbReference>
<dbReference type="PANTHER" id="PTHR35126:SF1">
    <property type="entry name" value="DUF3067 DOMAIN-CONTAINING PROTEIN"/>
    <property type="match status" value="1"/>
</dbReference>
<dbReference type="PANTHER" id="PTHR35126">
    <property type="entry name" value="SLR0598 PROTEIN"/>
    <property type="match status" value="1"/>
</dbReference>
<evidence type="ECO:0000313" key="2">
    <source>
        <dbReference type="Proteomes" id="UP000515123"/>
    </source>
</evidence>
<dbReference type="Gene3D" id="3.30.428.40">
    <property type="entry name" value="Protein of unknown function DUF3067"/>
    <property type="match status" value="1"/>
</dbReference>
<dbReference type="RefSeq" id="XP_020112980.1">
    <property type="nucleotide sequence ID" value="XM_020257391.1"/>
</dbReference>
<evidence type="ECO:0000313" key="4">
    <source>
        <dbReference type="RefSeq" id="XP_020112980.1"/>
    </source>
</evidence>
<feature type="region of interest" description="Disordered" evidence="1">
    <location>
        <begin position="156"/>
        <end position="175"/>
    </location>
</feature>
<reference evidence="2" key="1">
    <citation type="journal article" date="2015" name="Nat. Genet.">
        <title>The pineapple genome and the evolution of CAM photosynthesis.</title>
        <authorList>
            <person name="Ming R."/>
            <person name="VanBuren R."/>
            <person name="Wai C.M."/>
            <person name="Tang H."/>
            <person name="Schatz M.C."/>
            <person name="Bowers J.E."/>
            <person name="Lyons E."/>
            <person name="Wang M.L."/>
            <person name="Chen J."/>
            <person name="Biggers E."/>
            <person name="Zhang J."/>
            <person name="Huang L."/>
            <person name="Zhang L."/>
            <person name="Miao W."/>
            <person name="Zhang J."/>
            <person name="Ye Z."/>
            <person name="Miao C."/>
            <person name="Lin Z."/>
            <person name="Wang H."/>
            <person name="Zhou H."/>
            <person name="Yim W.C."/>
            <person name="Priest H.D."/>
            <person name="Zheng C."/>
            <person name="Woodhouse M."/>
            <person name="Edger P.P."/>
            <person name="Guyot R."/>
            <person name="Guo H.B."/>
            <person name="Guo H."/>
            <person name="Zheng G."/>
            <person name="Singh R."/>
            <person name="Sharma A."/>
            <person name="Min X."/>
            <person name="Zheng Y."/>
            <person name="Lee H."/>
            <person name="Gurtowski J."/>
            <person name="Sedlazeck F.J."/>
            <person name="Harkess A."/>
            <person name="McKain M.R."/>
            <person name="Liao Z."/>
            <person name="Fang J."/>
            <person name="Liu J."/>
            <person name="Zhang X."/>
            <person name="Zhang Q."/>
            <person name="Hu W."/>
            <person name="Qin Y."/>
            <person name="Wang K."/>
            <person name="Chen L.Y."/>
            <person name="Shirley N."/>
            <person name="Lin Y.R."/>
            <person name="Liu L.Y."/>
            <person name="Hernandez A.G."/>
            <person name="Wright C.L."/>
            <person name="Bulone V."/>
            <person name="Tuskan G.A."/>
            <person name="Heath K."/>
            <person name="Zee F."/>
            <person name="Moore P.H."/>
            <person name="Sunkar R."/>
            <person name="Leebens-Mack J.H."/>
            <person name="Mockler T."/>
            <person name="Bennetzen J.L."/>
            <person name="Freeling M."/>
            <person name="Sankoff D."/>
            <person name="Paterson A.H."/>
            <person name="Zhu X."/>
            <person name="Yang X."/>
            <person name="Smith J.A."/>
            <person name="Cushman J.C."/>
            <person name="Paull R.E."/>
            <person name="Yu Q."/>
        </authorList>
    </citation>
    <scope>NUCLEOTIDE SEQUENCE [LARGE SCALE GENOMIC DNA]</scope>
    <source>
        <strain evidence="2">cv. F153</strain>
    </source>
</reference>
<feature type="compositionally biased region" description="Basic and acidic residues" evidence="1">
    <location>
        <begin position="165"/>
        <end position="175"/>
    </location>
</feature>
<name>A0A6P5H5H0_ANACO</name>
<organism evidence="4">
    <name type="scientific">Ananas comosus</name>
    <name type="common">Pineapple</name>
    <name type="synonym">Ananas ananas</name>
    <dbReference type="NCBI Taxonomy" id="4615"/>
    <lineage>
        <taxon>Eukaryota</taxon>
        <taxon>Viridiplantae</taxon>
        <taxon>Streptophyta</taxon>
        <taxon>Embryophyta</taxon>
        <taxon>Tracheophyta</taxon>
        <taxon>Spermatophyta</taxon>
        <taxon>Magnoliopsida</taxon>
        <taxon>Liliopsida</taxon>
        <taxon>Poales</taxon>
        <taxon>Bromeliaceae</taxon>
        <taxon>Bromelioideae</taxon>
        <taxon>Ananas</taxon>
    </lineage>
</organism>
<keyword evidence="2" id="KW-1185">Reference proteome</keyword>
<dbReference type="InterPro" id="IPR021420">
    <property type="entry name" value="DUF3067"/>
</dbReference>
<dbReference type="Proteomes" id="UP000515123">
    <property type="component" value="Linkage group 22"/>
</dbReference>
<accession>A0A6P5H5H0</accession>